<dbReference type="Gene3D" id="3.30.1950.10">
    <property type="entry name" value="wza like domain"/>
    <property type="match status" value="1"/>
</dbReference>
<dbReference type="Proteomes" id="UP000245137">
    <property type="component" value="Unassembled WGS sequence"/>
</dbReference>
<name>A0A2U1SWH2_METSR</name>
<feature type="domain" description="Soluble ligand binding" evidence="3">
    <location>
        <begin position="115"/>
        <end position="154"/>
    </location>
</feature>
<comment type="caution">
    <text evidence="4">The sequence shown here is derived from an EMBL/GenBank/DDBJ whole genome shotgun (WGS) entry which is preliminary data.</text>
</comment>
<reference evidence="4 5" key="1">
    <citation type="journal article" date="2018" name="Appl. Microbiol. Biotechnol.">
        <title>Co-cultivation of the strictly anaerobic methanogen Methanosarcina barkeri with aerobic methanotrophs in an oxygen-limited membrane bioreactor.</title>
        <authorList>
            <person name="In 't Zandt M.H."/>
            <person name="van den Bosch T.J.M."/>
            <person name="Rijkers R."/>
            <person name="van Kessel M.A.H.J."/>
            <person name="Jetten M.S.M."/>
            <person name="Welte C.U."/>
        </authorList>
    </citation>
    <scope>NUCLEOTIDE SEQUENCE [LARGE SCALE GENOMIC DNA]</scope>
    <source>
        <strain evidence="4 5">DSM 17706</strain>
    </source>
</reference>
<dbReference type="InterPro" id="IPR019554">
    <property type="entry name" value="Soluble_ligand-bd"/>
</dbReference>
<dbReference type="GO" id="GO:0015159">
    <property type="term" value="F:polysaccharide transmembrane transporter activity"/>
    <property type="evidence" value="ECO:0007669"/>
    <property type="project" value="InterPro"/>
</dbReference>
<dbReference type="InterPro" id="IPR003715">
    <property type="entry name" value="Poly_export_N"/>
</dbReference>
<dbReference type="Pfam" id="PF10531">
    <property type="entry name" value="SLBB"/>
    <property type="match status" value="1"/>
</dbReference>
<proteinExistence type="predicted"/>
<keyword evidence="5" id="KW-1185">Reference proteome</keyword>
<organism evidence="4 5">
    <name type="scientific">Methylosinus sporium</name>
    <dbReference type="NCBI Taxonomy" id="428"/>
    <lineage>
        <taxon>Bacteria</taxon>
        <taxon>Pseudomonadati</taxon>
        <taxon>Pseudomonadota</taxon>
        <taxon>Alphaproteobacteria</taxon>
        <taxon>Hyphomicrobiales</taxon>
        <taxon>Methylocystaceae</taxon>
        <taxon>Methylosinus</taxon>
    </lineage>
</organism>
<gene>
    <name evidence="4" type="ORF">C5689_00420</name>
</gene>
<evidence type="ECO:0000256" key="1">
    <source>
        <dbReference type="ARBA" id="ARBA00022729"/>
    </source>
</evidence>
<dbReference type="Pfam" id="PF02563">
    <property type="entry name" value="Poly_export"/>
    <property type="match status" value="1"/>
</dbReference>
<evidence type="ECO:0000313" key="5">
    <source>
        <dbReference type="Proteomes" id="UP000245137"/>
    </source>
</evidence>
<dbReference type="RefSeq" id="WP_108915587.1">
    <property type="nucleotide sequence ID" value="NZ_BGJY01000001.1"/>
</dbReference>
<dbReference type="InterPro" id="IPR049712">
    <property type="entry name" value="Poly_export"/>
</dbReference>
<dbReference type="EMBL" id="PUIV01000001">
    <property type="protein sequence ID" value="PWB95923.1"/>
    <property type="molecule type" value="Genomic_DNA"/>
</dbReference>
<feature type="domain" description="Polysaccharide export protein N-terminal" evidence="2">
    <location>
        <begin position="36"/>
        <end position="109"/>
    </location>
</feature>
<evidence type="ECO:0000313" key="4">
    <source>
        <dbReference type="EMBL" id="PWB95923.1"/>
    </source>
</evidence>
<evidence type="ECO:0000259" key="2">
    <source>
        <dbReference type="Pfam" id="PF02563"/>
    </source>
</evidence>
<keyword evidence="1" id="KW-0732">Signal</keyword>
<evidence type="ECO:0000259" key="3">
    <source>
        <dbReference type="Pfam" id="PF10531"/>
    </source>
</evidence>
<accession>A0A2U1SWH2</accession>
<dbReference type="OrthoDB" id="197007at2"/>
<protein>
    <submittedName>
        <fullName evidence="4">Polysaccharide biosynthesis protein</fullName>
    </submittedName>
</protein>
<sequence length="188" mass="20370">MRILLVCLALTGCDGGTNLGPVSEEDREALIRSAATTSPNLNPGEKIKINVFGEDRLSGEYEIDPAGYVSLPLAGTIKAAGLSKPQLEQELAKKFRGEYLRNPKVTVDVASFRPFYILGEVSKPGEYPFKSGLNVLSAIALAGGSTYRASRSNILIQHIGDAGFREYPLSPTIPVLPGDLIRMPERYF</sequence>
<dbReference type="PANTHER" id="PTHR33619:SF3">
    <property type="entry name" value="POLYSACCHARIDE EXPORT PROTEIN GFCE-RELATED"/>
    <property type="match status" value="1"/>
</dbReference>
<dbReference type="Gene3D" id="3.10.560.10">
    <property type="entry name" value="Outer membrane lipoprotein wza domain like"/>
    <property type="match status" value="1"/>
</dbReference>
<dbReference type="AlphaFoldDB" id="A0A2U1SWH2"/>
<dbReference type="PANTHER" id="PTHR33619">
    <property type="entry name" value="POLYSACCHARIDE EXPORT PROTEIN GFCE-RELATED"/>
    <property type="match status" value="1"/>
</dbReference>